<keyword evidence="1" id="KW-0175">Coiled coil</keyword>
<evidence type="ECO:0000256" key="2">
    <source>
        <dbReference type="SAM" id="Phobius"/>
    </source>
</evidence>
<dbReference type="PANTHER" id="PTHR40278:SF2">
    <property type="entry name" value="TYPE IV PILUS INNER MEMBRANE COMPONENT PILN"/>
    <property type="match status" value="1"/>
</dbReference>
<dbReference type="AlphaFoldDB" id="A0A445MXI2"/>
<dbReference type="InterPro" id="IPR052534">
    <property type="entry name" value="Extracell_DNA_Util/SecSys_Comp"/>
</dbReference>
<organism evidence="3">
    <name type="scientific">uncultured Desulfobacterium sp</name>
    <dbReference type="NCBI Taxonomy" id="201089"/>
    <lineage>
        <taxon>Bacteria</taxon>
        <taxon>Pseudomonadati</taxon>
        <taxon>Thermodesulfobacteriota</taxon>
        <taxon>Desulfobacteria</taxon>
        <taxon>Desulfobacterales</taxon>
        <taxon>Desulfobacteriaceae</taxon>
        <taxon>Desulfobacterium</taxon>
        <taxon>environmental samples</taxon>
    </lineage>
</organism>
<accession>A0A445MXI2</accession>
<dbReference type="EMBL" id="OJIN01000117">
    <property type="protein sequence ID" value="SPD74061.1"/>
    <property type="molecule type" value="Genomic_DNA"/>
</dbReference>
<sequence>MIRINLLPFRAARKRENVRIQISVYVLSVVLLILCLGASFISLNSKLSEVKNKNAELQKELASYSDMLKQMDELKKKRDDLKSKLDVIQGLEAKRSGPVQLFDEIAMAVPKGKLSLKSLGETGDKVTMAGIAKDYDTVALFMTNLENTNTIGTVTLGATNITEVEAQKISNFNLTCLKQPVDAATAQKANVK</sequence>
<keyword evidence="2" id="KW-0472">Membrane</keyword>
<feature type="coiled-coil region" evidence="1">
    <location>
        <begin position="40"/>
        <end position="94"/>
    </location>
</feature>
<name>A0A445MXI2_9BACT</name>
<keyword evidence="2" id="KW-1133">Transmembrane helix</keyword>
<dbReference type="InterPro" id="IPR007813">
    <property type="entry name" value="PilN"/>
</dbReference>
<dbReference type="Pfam" id="PF05137">
    <property type="entry name" value="PilN"/>
    <property type="match status" value="1"/>
</dbReference>
<gene>
    <name evidence="3" type="primary">pilN</name>
    <name evidence="3" type="ORF">PITCH_A2030205</name>
</gene>
<evidence type="ECO:0000256" key="1">
    <source>
        <dbReference type="SAM" id="Coils"/>
    </source>
</evidence>
<feature type="transmembrane region" description="Helical" evidence="2">
    <location>
        <begin position="20"/>
        <end position="43"/>
    </location>
</feature>
<keyword evidence="2" id="KW-0812">Transmembrane</keyword>
<proteinExistence type="predicted"/>
<protein>
    <submittedName>
        <fullName evidence="3">Fimbrial assembly protein</fullName>
    </submittedName>
</protein>
<evidence type="ECO:0000313" key="3">
    <source>
        <dbReference type="EMBL" id="SPD74061.1"/>
    </source>
</evidence>
<reference evidence="3" key="1">
    <citation type="submission" date="2018-01" db="EMBL/GenBank/DDBJ databases">
        <authorList>
            <person name="Regsiter A."/>
            <person name="William W."/>
        </authorList>
    </citation>
    <scope>NUCLEOTIDE SEQUENCE</scope>
    <source>
        <strain evidence="3">TRIP AH-1</strain>
    </source>
</reference>
<dbReference type="GO" id="GO:0043683">
    <property type="term" value="P:type IV pilus assembly"/>
    <property type="evidence" value="ECO:0007669"/>
    <property type="project" value="TreeGrafter"/>
</dbReference>
<dbReference type="PANTHER" id="PTHR40278">
    <property type="entry name" value="DNA UTILIZATION PROTEIN HOFN"/>
    <property type="match status" value="1"/>
</dbReference>
<dbReference type="GO" id="GO:0043107">
    <property type="term" value="P:type IV pilus-dependent motility"/>
    <property type="evidence" value="ECO:0007669"/>
    <property type="project" value="TreeGrafter"/>
</dbReference>